<comment type="caution">
    <text evidence="2">The sequence shown here is derived from an EMBL/GenBank/DDBJ whole genome shotgun (WGS) entry which is preliminary data.</text>
</comment>
<sequence>MRITFLSTNDNLGGAATVTLRLIDGLRQLGEDAVMVCARHTLTDAGYVHPVGWMRWLSAFLRERLGIYLRNGLSRKRLFRVSTASAGCRVYDHPTVKSADVIVLNWINQGLVSLSDIDRLCSLGKPVVWIMHDLWCATGICHLPGGCDRFTGACGCCPLLGHAGGHGHAEDISHRVWQRKRDLYARHPGLAFVAVSRWQHEVCRQSSLLHGRLIHLLPHAFPVEEYSTRPTSEQQMALQELGINTEARLIVMAAARLDDPVKDLPMAVGVLNRLAACSPGLARGCQAVFVGELRDRSILDGLAVNHITTGLLSQERLRALYSASTVVISTSDYETMGATLMEGIASGATAVTFGNGGQRDIVTHGVNGYIARYKDADDFAACLQKALAAPFDRAAQHSDMAGRFSATTIASRFLDIIKKLSETKT</sequence>
<reference evidence="2" key="1">
    <citation type="journal article" date="2021" name="PeerJ">
        <title>Extensive microbial diversity within the chicken gut microbiome revealed by metagenomics and culture.</title>
        <authorList>
            <person name="Gilroy R."/>
            <person name="Ravi A."/>
            <person name="Getino M."/>
            <person name="Pursley I."/>
            <person name="Horton D.L."/>
            <person name="Alikhan N.F."/>
            <person name="Baker D."/>
            <person name="Gharbi K."/>
            <person name="Hall N."/>
            <person name="Watson M."/>
            <person name="Adriaenssens E.M."/>
            <person name="Foster-Nyarko E."/>
            <person name="Jarju S."/>
            <person name="Secka A."/>
            <person name="Antonio M."/>
            <person name="Oren A."/>
            <person name="Chaudhuri R.R."/>
            <person name="La Ragione R."/>
            <person name="Hildebrand F."/>
            <person name="Pallen M.J."/>
        </authorList>
    </citation>
    <scope>NUCLEOTIDE SEQUENCE</scope>
    <source>
        <strain evidence="2">4100</strain>
    </source>
</reference>
<evidence type="ECO:0000313" key="3">
    <source>
        <dbReference type="Proteomes" id="UP000711407"/>
    </source>
</evidence>
<name>A0A921E956_9BACT</name>
<evidence type="ECO:0000313" key="2">
    <source>
        <dbReference type="EMBL" id="HJE38512.1"/>
    </source>
</evidence>
<gene>
    <name evidence="2" type="ORF">K8V47_01935</name>
</gene>
<dbReference type="EC" id="2.4.-.-" evidence="2"/>
<dbReference type="PANTHER" id="PTHR45947:SF3">
    <property type="entry name" value="SULFOQUINOVOSYL TRANSFERASE SQD2"/>
    <property type="match status" value="1"/>
</dbReference>
<dbReference type="SUPFAM" id="SSF53756">
    <property type="entry name" value="UDP-Glycosyltransferase/glycogen phosphorylase"/>
    <property type="match status" value="1"/>
</dbReference>
<dbReference type="GO" id="GO:0016757">
    <property type="term" value="F:glycosyltransferase activity"/>
    <property type="evidence" value="ECO:0007669"/>
    <property type="project" value="UniProtKB-KW"/>
</dbReference>
<dbReference type="Gene3D" id="3.40.50.2000">
    <property type="entry name" value="Glycogen Phosphorylase B"/>
    <property type="match status" value="2"/>
</dbReference>
<dbReference type="PANTHER" id="PTHR45947">
    <property type="entry name" value="SULFOQUINOVOSYL TRANSFERASE SQD2"/>
    <property type="match status" value="1"/>
</dbReference>
<dbReference type="AlphaFoldDB" id="A0A921E956"/>
<reference evidence="2" key="2">
    <citation type="submission" date="2021-09" db="EMBL/GenBank/DDBJ databases">
        <authorList>
            <person name="Gilroy R."/>
        </authorList>
    </citation>
    <scope>NUCLEOTIDE SEQUENCE</scope>
    <source>
        <strain evidence="2">4100</strain>
    </source>
</reference>
<keyword evidence="2" id="KW-0328">Glycosyltransferase</keyword>
<dbReference type="InterPro" id="IPR050194">
    <property type="entry name" value="Glycosyltransferase_grp1"/>
</dbReference>
<dbReference type="Pfam" id="PF00534">
    <property type="entry name" value="Glycos_transf_1"/>
    <property type="match status" value="1"/>
</dbReference>
<keyword evidence="2" id="KW-0808">Transferase</keyword>
<accession>A0A921E956</accession>
<proteinExistence type="predicted"/>
<dbReference type="Proteomes" id="UP000711407">
    <property type="component" value="Unassembled WGS sequence"/>
</dbReference>
<evidence type="ECO:0000259" key="1">
    <source>
        <dbReference type="Pfam" id="PF00534"/>
    </source>
</evidence>
<dbReference type="EMBL" id="DYXT01000016">
    <property type="protein sequence ID" value="HJE38512.1"/>
    <property type="molecule type" value="Genomic_DNA"/>
</dbReference>
<protein>
    <submittedName>
        <fullName evidence="2">Glycosyltransferase</fullName>
        <ecNumber evidence="2">2.4.-.-</ecNumber>
    </submittedName>
</protein>
<dbReference type="InterPro" id="IPR001296">
    <property type="entry name" value="Glyco_trans_1"/>
</dbReference>
<organism evidence="2 3">
    <name type="scientific">Candidatus Amulumruptor caecigallinarius</name>
    <dbReference type="NCBI Taxonomy" id="2109911"/>
    <lineage>
        <taxon>Bacteria</taxon>
        <taxon>Pseudomonadati</taxon>
        <taxon>Bacteroidota</taxon>
        <taxon>Bacteroidia</taxon>
        <taxon>Bacteroidales</taxon>
        <taxon>Muribaculaceae</taxon>
        <taxon>Candidatus Amulumruptor</taxon>
    </lineage>
</organism>
<feature type="domain" description="Glycosyl transferase family 1" evidence="1">
    <location>
        <begin position="281"/>
        <end position="390"/>
    </location>
</feature>